<dbReference type="EMBL" id="LNXV01000004">
    <property type="protein sequence ID" value="KTC86589.1"/>
    <property type="molecule type" value="Genomic_DNA"/>
</dbReference>
<protein>
    <recommendedName>
        <fullName evidence="4">N-succinylglutamate 5-semialdehyde dehydrogenase</fullName>
        <ecNumber evidence="4">1.2.1.71</ecNumber>
    </recommendedName>
    <alternativeName>
        <fullName evidence="4">Succinylglutamic semialdehyde dehydrogenase</fullName>
        <shortName evidence="4">SGSD</shortName>
    </alternativeName>
</protein>
<dbReference type="STRING" id="29422.Lbru_0530"/>
<dbReference type="NCBIfam" id="TIGR03240">
    <property type="entry name" value="arg_catab_astD"/>
    <property type="match status" value="1"/>
</dbReference>
<proteinExistence type="inferred from homology"/>
<dbReference type="PATRIC" id="fig|29422.6.peg.558"/>
<evidence type="ECO:0000256" key="1">
    <source>
        <dbReference type="ARBA" id="ARBA00022503"/>
    </source>
</evidence>
<evidence type="ECO:0000256" key="4">
    <source>
        <dbReference type="HAMAP-Rule" id="MF_01174"/>
    </source>
</evidence>
<organism evidence="7 8">
    <name type="scientific">Legionella brunensis</name>
    <dbReference type="NCBI Taxonomy" id="29422"/>
    <lineage>
        <taxon>Bacteria</taxon>
        <taxon>Pseudomonadati</taxon>
        <taxon>Pseudomonadota</taxon>
        <taxon>Gammaproteobacteria</taxon>
        <taxon>Legionellales</taxon>
        <taxon>Legionellaceae</taxon>
        <taxon>Legionella</taxon>
    </lineage>
</organism>
<name>A0A0W0STQ5_9GAMM</name>
<comment type="pathway">
    <text evidence="4">Amino-acid degradation; L-arginine degradation via AST pathway; L-glutamate and succinate from L-arginine: step 4/5.</text>
</comment>
<gene>
    <name evidence="4" type="primary">astD</name>
    <name evidence="7" type="ORF">Lbru_0530</name>
</gene>
<dbReference type="UniPathway" id="UPA00185">
    <property type="reaction ID" value="UER00282"/>
</dbReference>
<dbReference type="AlphaFoldDB" id="A0A0W0STQ5"/>
<comment type="caution">
    <text evidence="7">The sequence shown here is derived from an EMBL/GenBank/DDBJ whole genome shotgun (WGS) entry which is preliminary data.</text>
</comment>
<dbReference type="GO" id="GO:0019544">
    <property type="term" value="P:L-arginine catabolic process to L-glutamate"/>
    <property type="evidence" value="ECO:0007669"/>
    <property type="project" value="UniProtKB-UniRule"/>
</dbReference>
<dbReference type="Pfam" id="PF00171">
    <property type="entry name" value="Aldedh"/>
    <property type="match status" value="1"/>
</dbReference>
<dbReference type="InterPro" id="IPR016162">
    <property type="entry name" value="Ald_DH_N"/>
</dbReference>
<feature type="binding site" evidence="4">
    <location>
        <begin position="228"/>
        <end position="233"/>
    </location>
    <ligand>
        <name>NAD(+)</name>
        <dbReference type="ChEBI" id="CHEBI:57540"/>
    </ligand>
</feature>
<dbReference type="RefSeq" id="WP_058440629.1">
    <property type="nucleotide sequence ID" value="NZ_CAAAHU010000007.1"/>
</dbReference>
<dbReference type="InterPro" id="IPR015590">
    <property type="entry name" value="Aldehyde_DH_dom"/>
</dbReference>
<dbReference type="GO" id="GO:0043824">
    <property type="term" value="F:succinylglutamate-semialdehyde dehydrogenase activity"/>
    <property type="evidence" value="ECO:0007669"/>
    <property type="project" value="UniProtKB-EC"/>
</dbReference>
<dbReference type="InterPro" id="IPR016161">
    <property type="entry name" value="Ald_DH/histidinol_DH"/>
</dbReference>
<dbReference type="Gene3D" id="3.40.309.10">
    <property type="entry name" value="Aldehyde Dehydrogenase, Chain A, domain 2"/>
    <property type="match status" value="1"/>
</dbReference>
<dbReference type="OrthoDB" id="9812625at2"/>
<dbReference type="InterPro" id="IPR016163">
    <property type="entry name" value="Ald_DH_C"/>
</dbReference>
<dbReference type="Gene3D" id="3.40.605.10">
    <property type="entry name" value="Aldehyde Dehydrogenase, Chain A, domain 1"/>
    <property type="match status" value="1"/>
</dbReference>
<comment type="similarity">
    <text evidence="4">Belongs to the aldehyde dehydrogenase family. AstD subfamily.</text>
</comment>
<reference evidence="7 8" key="1">
    <citation type="submission" date="2015-11" db="EMBL/GenBank/DDBJ databases">
        <title>Genomic analysis of 38 Legionella species identifies large and diverse effector repertoires.</title>
        <authorList>
            <person name="Burstein D."/>
            <person name="Amaro F."/>
            <person name="Zusman T."/>
            <person name="Lifshitz Z."/>
            <person name="Cohen O."/>
            <person name="Gilbert J.A."/>
            <person name="Pupko T."/>
            <person name="Shuman H.A."/>
            <person name="Segal G."/>
        </authorList>
    </citation>
    <scope>NUCLEOTIDE SEQUENCE [LARGE SCALE GENOMIC DNA]</scope>
    <source>
        <strain evidence="7 8">ATCC 43878</strain>
    </source>
</reference>
<accession>A0A0W0STQ5</accession>
<evidence type="ECO:0000259" key="6">
    <source>
        <dbReference type="Pfam" id="PF00171"/>
    </source>
</evidence>
<evidence type="ECO:0000256" key="2">
    <source>
        <dbReference type="ARBA" id="ARBA00023002"/>
    </source>
</evidence>
<sequence>MKTSQQSNRAIHYIGGNWIRGEGEAFHSQNPADGSIIWQGNHGNEEEVFAACEAAHLAIPSWASLDSSTRMTYLQNFAKEIETKQTELTYLIALETGKPLWEAKTEVSSVIAKINLSAQAYQERTSEKQSSTSDAQAYLRYKPHGVVAVLGAFNFPAHLSNGHIIPALLAGNTVVYKPSELAPAVAQFIVQCWHESGLPQGVLNCIQGGIATSQALLASDIQGVYFTGSYRAGKQIHEHFSGRPDVILALEMGGNNPLIIDIIKNFDAAIYHTLLSTMITAGQRCTCARRIFIPDNAVGDEFLSRFIKACKQLNVAAFTQQPEPFMGPVISHEHALMHLKAQETLIKLGGQPLLVMSLLKEKSGLLSPGIIDMTKVDNPPDEEIFAPLSQIYRYGSFEEALVLANHTRYGLAAGLLSDSAKSYQQFYHSIRAGLINWNRPTTGAVSSLPFGGVGSSGNHRPSAFFAADYCAYPIASLEQPHLSIPSQLLPGIRLE</sequence>
<dbReference type="InterPro" id="IPR029510">
    <property type="entry name" value="Ald_DH_CS_GLU"/>
</dbReference>
<evidence type="ECO:0000256" key="5">
    <source>
        <dbReference type="PROSITE-ProRule" id="PRU10007"/>
    </source>
</evidence>
<dbReference type="CDD" id="cd07095">
    <property type="entry name" value="ALDH_SGSD_AstD"/>
    <property type="match status" value="1"/>
</dbReference>
<keyword evidence="8" id="KW-1185">Reference proteome</keyword>
<feature type="active site" evidence="4 5">
    <location>
        <position position="251"/>
    </location>
</feature>
<keyword evidence="3 4" id="KW-0520">NAD</keyword>
<dbReference type="EC" id="1.2.1.71" evidence="4"/>
<dbReference type="HAMAP" id="MF_01174">
    <property type="entry name" value="Aldedh_AstD"/>
    <property type="match status" value="1"/>
</dbReference>
<keyword evidence="1 4" id="KW-0056">Arginine metabolism</keyword>
<comment type="catalytic activity">
    <reaction evidence="4">
        <text>N-succinyl-L-glutamate 5-semialdehyde + NAD(+) + H2O = N-succinyl-L-glutamate + NADH + 2 H(+)</text>
        <dbReference type="Rhea" id="RHEA:10812"/>
        <dbReference type="ChEBI" id="CHEBI:15377"/>
        <dbReference type="ChEBI" id="CHEBI:15378"/>
        <dbReference type="ChEBI" id="CHEBI:57540"/>
        <dbReference type="ChEBI" id="CHEBI:57945"/>
        <dbReference type="ChEBI" id="CHEBI:58520"/>
        <dbReference type="ChEBI" id="CHEBI:58763"/>
        <dbReference type="EC" id="1.2.1.71"/>
    </reaction>
</comment>
<evidence type="ECO:0000313" key="7">
    <source>
        <dbReference type="EMBL" id="KTC86589.1"/>
    </source>
</evidence>
<keyword evidence="2 4" id="KW-0560">Oxidoreductase</keyword>
<feature type="active site" evidence="4">
    <location>
        <position position="285"/>
    </location>
</feature>
<dbReference type="PROSITE" id="PS00687">
    <property type="entry name" value="ALDEHYDE_DEHYDR_GLU"/>
    <property type="match status" value="1"/>
</dbReference>
<dbReference type="NCBIfam" id="NF006992">
    <property type="entry name" value="PRK09457.1"/>
    <property type="match status" value="1"/>
</dbReference>
<evidence type="ECO:0000313" key="8">
    <source>
        <dbReference type="Proteomes" id="UP000054742"/>
    </source>
</evidence>
<dbReference type="FunFam" id="3.40.605.10:FF:000010">
    <property type="entry name" value="N-succinylglutamate 5-semialdehyde dehydrogenase"/>
    <property type="match status" value="1"/>
</dbReference>
<evidence type="ECO:0000256" key="3">
    <source>
        <dbReference type="ARBA" id="ARBA00023027"/>
    </source>
</evidence>
<dbReference type="SUPFAM" id="SSF53720">
    <property type="entry name" value="ALDH-like"/>
    <property type="match status" value="1"/>
</dbReference>
<comment type="function">
    <text evidence="4">Catalyzes the NAD-dependent reduction of succinylglutamate semialdehyde into succinylglutamate.</text>
</comment>
<feature type="domain" description="Aldehyde dehydrogenase" evidence="6">
    <location>
        <begin position="18"/>
        <end position="462"/>
    </location>
</feature>
<dbReference type="Proteomes" id="UP000054742">
    <property type="component" value="Unassembled WGS sequence"/>
</dbReference>
<dbReference type="PANTHER" id="PTHR11699">
    <property type="entry name" value="ALDEHYDE DEHYDROGENASE-RELATED"/>
    <property type="match status" value="1"/>
</dbReference>
<dbReference type="GO" id="GO:0019545">
    <property type="term" value="P:L-arginine catabolic process to succinate"/>
    <property type="evidence" value="ECO:0007669"/>
    <property type="project" value="UniProtKB-UniRule"/>
</dbReference>
<dbReference type="InterPro" id="IPR017649">
    <property type="entry name" value="SuccinylGlu_semiald_DH_AstD"/>
</dbReference>